<dbReference type="EnsemblPlants" id="KEH28458">
    <property type="protein sequence ID" value="KEH28458"/>
    <property type="gene ID" value="MTR_5g095755"/>
</dbReference>
<evidence type="ECO:0000313" key="2">
    <source>
        <dbReference type="EMBL" id="KEH28458.1"/>
    </source>
</evidence>
<evidence type="ECO:0000313" key="4">
    <source>
        <dbReference type="Proteomes" id="UP000002051"/>
    </source>
</evidence>
<sequence>MFTPKANSKQKRVKKTQERETEDAVKVQLARRICIVFAEPRRTVKQKNSRIIDVMNEGKEEDEVCDIMLDVVGSQ</sequence>
<reference evidence="3" key="3">
    <citation type="submission" date="2015-04" db="UniProtKB">
        <authorList>
            <consortium name="EnsemblPlants"/>
        </authorList>
    </citation>
    <scope>IDENTIFICATION</scope>
    <source>
        <strain evidence="3">cv. Jemalong A17</strain>
    </source>
</reference>
<feature type="region of interest" description="Disordered" evidence="1">
    <location>
        <begin position="1"/>
        <end position="21"/>
    </location>
</feature>
<dbReference type="AlphaFoldDB" id="A0A072UH73"/>
<accession>A0A072UH73</accession>
<reference evidence="2 4" key="2">
    <citation type="journal article" date="2014" name="BMC Genomics">
        <title>An improved genome release (version Mt4.0) for the model legume Medicago truncatula.</title>
        <authorList>
            <person name="Tang H."/>
            <person name="Krishnakumar V."/>
            <person name="Bidwell S."/>
            <person name="Rosen B."/>
            <person name="Chan A."/>
            <person name="Zhou S."/>
            <person name="Gentzbittel L."/>
            <person name="Childs K.L."/>
            <person name="Yandell M."/>
            <person name="Gundlach H."/>
            <person name="Mayer K.F."/>
            <person name="Schwartz D.C."/>
            <person name="Town C.D."/>
        </authorList>
    </citation>
    <scope>GENOME REANNOTATION</scope>
    <source>
        <strain evidence="2">A17</strain>
        <strain evidence="3 4">cv. Jemalong A17</strain>
    </source>
</reference>
<proteinExistence type="predicted"/>
<dbReference type="Proteomes" id="UP000002051">
    <property type="component" value="Chromosome 5"/>
</dbReference>
<dbReference type="HOGENOM" id="CLU_2674841_0_0_1"/>
<dbReference type="EMBL" id="CM001221">
    <property type="protein sequence ID" value="KEH28458.1"/>
    <property type="molecule type" value="Genomic_DNA"/>
</dbReference>
<evidence type="ECO:0000256" key="1">
    <source>
        <dbReference type="SAM" id="MobiDB-lite"/>
    </source>
</evidence>
<name>A0A072UH73_MEDTR</name>
<protein>
    <submittedName>
        <fullName evidence="2 3">Uncharacterized protein</fullName>
    </submittedName>
</protein>
<gene>
    <name evidence="2" type="ordered locus">MTR_5g095755</name>
</gene>
<reference evidence="2 4" key="1">
    <citation type="journal article" date="2011" name="Nature">
        <title>The Medicago genome provides insight into the evolution of rhizobial symbioses.</title>
        <authorList>
            <person name="Young N.D."/>
            <person name="Debelle F."/>
            <person name="Oldroyd G.E."/>
            <person name="Geurts R."/>
            <person name="Cannon S.B."/>
            <person name="Udvardi M.K."/>
            <person name="Benedito V.A."/>
            <person name="Mayer K.F."/>
            <person name="Gouzy J."/>
            <person name="Schoof H."/>
            <person name="Van de Peer Y."/>
            <person name="Proost S."/>
            <person name="Cook D.R."/>
            <person name="Meyers B.C."/>
            <person name="Spannagl M."/>
            <person name="Cheung F."/>
            <person name="De Mita S."/>
            <person name="Krishnakumar V."/>
            <person name="Gundlach H."/>
            <person name="Zhou S."/>
            <person name="Mudge J."/>
            <person name="Bharti A.K."/>
            <person name="Murray J.D."/>
            <person name="Naoumkina M.A."/>
            <person name="Rosen B."/>
            <person name="Silverstein K.A."/>
            <person name="Tang H."/>
            <person name="Rombauts S."/>
            <person name="Zhao P.X."/>
            <person name="Zhou P."/>
            <person name="Barbe V."/>
            <person name="Bardou P."/>
            <person name="Bechner M."/>
            <person name="Bellec A."/>
            <person name="Berger A."/>
            <person name="Berges H."/>
            <person name="Bidwell S."/>
            <person name="Bisseling T."/>
            <person name="Choisne N."/>
            <person name="Couloux A."/>
            <person name="Denny R."/>
            <person name="Deshpande S."/>
            <person name="Dai X."/>
            <person name="Doyle J.J."/>
            <person name="Dudez A.M."/>
            <person name="Farmer A.D."/>
            <person name="Fouteau S."/>
            <person name="Franken C."/>
            <person name="Gibelin C."/>
            <person name="Gish J."/>
            <person name="Goldstein S."/>
            <person name="Gonzalez A.J."/>
            <person name="Green P.J."/>
            <person name="Hallab A."/>
            <person name="Hartog M."/>
            <person name="Hua A."/>
            <person name="Humphray S.J."/>
            <person name="Jeong D.H."/>
            <person name="Jing Y."/>
            <person name="Jocker A."/>
            <person name="Kenton S.M."/>
            <person name="Kim D.J."/>
            <person name="Klee K."/>
            <person name="Lai H."/>
            <person name="Lang C."/>
            <person name="Lin S."/>
            <person name="Macmil S.L."/>
            <person name="Magdelenat G."/>
            <person name="Matthews L."/>
            <person name="McCorrison J."/>
            <person name="Monaghan E.L."/>
            <person name="Mun J.H."/>
            <person name="Najar F.Z."/>
            <person name="Nicholson C."/>
            <person name="Noirot C."/>
            <person name="O'Bleness M."/>
            <person name="Paule C.R."/>
            <person name="Poulain J."/>
            <person name="Prion F."/>
            <person name="Qin B."/>
            <person name="Qu C."/>
            <person name="Retzel E.F."/>
            <person name="Riddle C."/>
            <person name="Sallet E."/>
            <person name="Samain S."/>
            <person name="Samson N."/>
            <person name="Sanders I."/>
            <person name="Saurat O."/>
            <person name="Scarpelli C."/>
            <person name="Schiex T."/>
            <person name="Segurens B."/>
            <person name="Severin A.J."/>
            <person name="Sherrier D.J."/>
            <person name="Shi R."/>
            <person name="Sims S."/>
            <person name="Singer S.R."/>
            <person name="Sinharoy S."/>
            <person name="Sterck L."/>
            <person name="Viollet A."/>
            <person name="Wang B.B."/>
            <person name="Wang K."/>
            <person name="Wang M."/>
            <person name="Wang X."/>
            <person name="Warfsmann J."/>
            <person name="Weissenbach J."/>
            <person name="White D.D."/>
            <person name="White J.D."/>
            <person name="Wiley G.B."/>
            <person name="Wincker P."/>
            <person name="Xing Y."/>
            <person name="Yang L."/>
            <person name="Yao Z."/>
            <person name="Ying F."/>
            <person name="Zhai J."/>
            <person name="Zhou L."/>
            <person name="Zuber A."/>
            <person name="Denarie J."/>
            <person name="Dixon R.A."/>
            <person name="May G.D."/>
            <person name="Schwartz D.C."/>
            <person name="Rogers J."/>
            <person name="Quetier F."/>
            <person name="Town C.D."/>
            <person name="Roe B.A."/>
        </authorList>
    </citation>
    <scope>NUCLEOTIDE SEQUENCE [LARGE SCALE GENOMIC DNA]</scope>
    <source>
        <strain evidence="2">A17</strain>
        <strain evidence="3 4">cv. Jemalong A17</strain>
    </source>
</reference>
<evidence type="ECO:0000313" key="3">
    <source>
        <dbReference type="EnsemblPlants" id="KEH28458"/>
    </source>
</evidence>
<organism evidence="2 4">
    <name type="scientific">Medicago truncatula</name>
    <name type="common">Barrel medic</name>
    <name type="synonym">Medicago tribuloides</name>
    <dbReference type="NCBI Taxonomy" id="3880"/>
    <lineage>
        <taxon>Eukaryota</taxon>
        <taxon>Viridiplantae</taxon>
        <taxon>Streptophyta</taxon>
        <taxon>Embryophyta</taxon>
        <taxon>Tracheophyta</taxon>
        <taxon>Spermatophyta</taxon>
        <taxon>Magnoliopsida</taxon>
        <taxon>eudicotyledons</taxon>
        <taxon>Gunneridae</taxon>
        <taxon>Pentapetalae</taxon>
        <taxon>rosids</taxon>
        <taxon>fabids</taxon>
        <taxon>Fabales</taxon>
        <taxon>Fabaceae</taxon>
        <taxon>Papilionoideae</taxon>
        <taxon>50 kb inversion clade</taxon>
        <taxon>NPAAA clade</taxon>
        <taxon>Hologalegina</taxon>
        <taxon>IRL clade</taxon>
        <taxon>Trifolieae</taxon>
        <taxon>Medicago</taxon>
    </lineage>
</organism>
<keyword evidence="4" id="KW-1185">Reference proteome</keyword>